<dbReference type="InterPro" id="IPR010987">
    <property type="entry name" value="Glutathione-S-Trfase_C-like"/>
</dbReference>
<protein>
    <submittedName>
        <fullName evidence="6">GST-alpha-like protein</fullName>
    </submittedName>
</protein>
<sequence length="227" mass="26305">MAGDMFLYWGSGSIPCWKPMIVLEEKGFGGYKNKLISFSNKEHKGEDVLKLNPRGQMPTFKDGDIVVNESNAICDYLESTYKDKGTQLIPSDKAQRARALQRMHEANNNLQQKLMLDLLYYFFQTKEEDRKEEEIKKKAEDAREEMNRWEGYLGETKAFLAGSDFTMADAWFFPYLAFAVRMGMEIEKYPNLKAYYDRVCARPSIKASWPPHWKDEPAKNVPLKGLV</sequence>
<feature type="domain" description="GST N-terminal" evidence="4">
    <location>
        <begin position="3"/>
        <end position="85"/>
    </location>
</feature>
<evidence type="ECO:0000256" key="3">
    <source>
        <dbReference type="SAM" id="Coils"/>
    </source>
</evidence>
<accession>A0A1L4FR25</accession>
<reference evidence="6" key="2">
    <citation type="submission" date="2016-03" db="EMBL/GenBank/DDBJ databases">
        <authorList>
            <person name="Ploux O."/>
        </authorList>
    </citation>
    <scope>NUCLEOTIDE SEQUENCE</scope>
</reference>
<dbReference type="Pfam" id="PF00043">
    <property type="entry name" value="GST_C"/>
    <property type="match status" value="1"/>
</dbReference>
<name>A0A1L4FR25_9BIVA</name>
<keyword evidence="3" id="KW-0175">Coiled coil</keyword>
<dbReference type="SFLD" id="SFLDS00019">
    <property type="entry name" value="Glutathione_Transferase_(cytos"/>
    <property type="match status" value="1"/>
</dbReference>
<dbReference type="SFLD" id="SFLDG00358">
    <property type="entry name" value="Main_(cytGST)"/>
    <property type="match status" value="1"/>
</dbReference>
<dbReference type="InterPro" id="IPR004046">
    <property type="entry name" value="GST_C"/>
</dbReference>
<dbReference type="FunFam" id="3.40.30.10:FF:000221">
    <property type="entry name" value="Glutathione S-transferase rho"/>
    <property type="match status" value="1"/>
</dbReference>
<dbReference type="SMR" id="A0A1L4FR25"/>
<dbReference type="CDD" id="cd00570">
    <property type="entry name" value="GST_N_family"/>
    <property type="match status" value="1"/>
</dbReference>
<evidence type="ECO:0000313" key="6">
    <source>
        <dbReference type="EMBL" id="APJ38065.1"/>
    </source>
</evidence>
<dbReference type="PROSITE" id="PS50405">
    <property type="entry name" value="GST_CTER"/>
    <property type="match status" value="1"/>
</dbReference>
<dbReference type="InterPro" id="IPR040079">
    <property type="entry name" value="Glutathione_S-Trfase"/>
</dbReference>
<dbReference type="InterPro" id="IPR036282">
    <property type="entry name" value="Glutathione-S-Trfase_C_sf"/>
</dbReference>
<dbReference type="InterPro" id="IPR004045">
    <property type="entry name" value="Glutathione_S-Trfase_N"/>
</dbReference>
<dbReference type="PANTHER" id="PTHR44051:SF8">
    <property type="entry name" value="GLUTATHIONE S-TRANSFERASE GSTA"/>
    <property type="match status" value="1"/>
</dbReference>
<dbReference type="PROSITE" id="PS50404">
    <property type="entry name" value="GST_NTER"/>
    <property type="match status" value="1"/>
</dbReference>
<dbReference type="AlphaFoldDB" id="A0A1L4FR25"/>
<feature type="coiled-coil region" evidence="3">
    <location>
        <begin position="125"/>
        <end position="152"/>
    </location>
</feature>
<reference evidence="6" key="1">
    <citation type="journal article" date="2015" name="Aquat. Toxicol.">
        <title>Key metabolic pathways involved in xenobiotic biotransformation and stress responses revealed by transcriptomics of the mangrove oyster Crassostrea brasiliana.</title>
        <authorList>
            <person name="Luchmann K.H."/>
            <person name="Clark M.S."/>
            <person name="Bainy A.C."/>
            <person name="Gilbert J.A."/>
            <person name="Craft J.A."/>
            <person name="Chipman J.K."/>
            <person name="Thorne M.A."/>
            <person name="Mattos J.J."/>
            <person name="Siebert M.N."/>
            <person name="Schroeder D.C."/>
        </authorList>
    </citation>
    <scope>NUCLEOTIDE SEQUENCE</scope>
</reference>
<dbReference type="Gene3D" id="1.20.1050.10">
    <property type="match status" value="1"/>
</dbReference>
<dbReference type="PANTHER" id="PTHR44051">
    <property type="entry name" value="GLUTATHIONE S-TRANSFERASE-RELATED"/>
    <property type="match status" value="1"/>
</dbReference>
<dbReference type="SUPFAM" id="SSF52833">
    <property type="entry name" value="Thioredoxin-like"/>
    <property type="match status" value="1"/>
</dbReference>
<evidence type="ECO:0000256" key="1">
    <source>
        <dbReference type="ARBA" id="ARBA00007409"/>
    </source>
</evidence>
<dbReference type="Pfam" id="PF02798">
    <property type="entry name" value="GST_N"/>
    <property type="match status" value="1"/>
</dbReference>
<feature type="domain" description="GST C-terminal" evidence="5">
    <location>
        <begin position="92"/>
        <end position="221"/>
    </location>
</feature>
<organism evidence="6">
    <name type="scientific">Crassostrea brasiliana</name>
    <dbReference type="NCBI Taxonomy" id="398256"/>
    <lineage>
        <taxon>Eukaryota</taxon>
        <taxon>Metazoa</taxon>
        <taxon>Spiralia</taxon>
        <taxon>Lophotrochozoa</taxon>
        <taxon>Mollusca</taxon>
        <taxon>Bivalvia</taxon>
        <taxon>Autobranchia</taxon>
        <taxon>Pteriomorphia</taxon>
        <taxon>Ostreida</taxon>
        <taxon>Ostreoidea</taxon>
        <taxon>Ostreidae</taxon>
        <taxon>Crassostrea</taxon>
    </lineage>
</organism>
<evidence type="ECO:0000256" key="2">
    <source>
        <dbReference type="RuleBase" id="RU003494"/>
    </source>
</evidence>
<dbReference type="EMBL" id="KU958704">
    <property type="protein sequence ID" value="APJ38065.1"/>
    <property type="molecule type" value="mRNA"/>
</dbReference>
<dbReference type="InterPro" id="IPR036249">
    <property type="entry name" value="Thioredoxin-like_sf"/>
</dbReference>
<dbReference type="SUPFAM" id="SSF47616">
    <property type="entry name" value="GST C-terminal domain-like"/>
    <property type="match status" value="1"/>
</dbReference>
<dbReference type="Gene3D" id="3.40.30.10">
    <property type="entry name" value="Glutaredoxin"/>
    <property type="match status" value="1"/>
</dbReference>
<dbReference type="CDD" id="cd00299">
    <property type="entry name" value="GST_C_family"/>
    <property type="match status" value="1"/>
</dbReference>
<proteinExistence type="evidence at transcript level"/>
<comment type="similarity">
    <text evidence="1 2">Belongs to the GST superfamily.</text>
</comment>
<evidence type="ECO:0000259" key="5">
    <source>
        <dbReference type="PROSITE" id="PS50405"/>
    </source>
</evidence>
<evidence type="ECO:0000259" key="4">
    <source>
        <dbReference type="PROSITE" id="PS50404"/>
    </source>
</evidence>